<proteinExistence type="predicted"/>
<dbReference type="EMBL" id="MN739986">
    <property type="protein sequence ID" value="QHT81614.1"/>
    <property type="molecule type" value="Genomic_DNA"/>
</dbReference>
<feature type="transmembrane region" description="Helical" evidence="1">
    <location>
        <begin position="82"/>
        <end position="102"/>
    </location>
</feature>
<keyword evidence="1" id="KW-1133">Transmembrane helix</keyword>
<accession>A0A6C0HMI5</accession>
<evidence type="ECO:0000313" key="2">
    <source>
        <dbReference type="EMBL" id="QHT81614.1"/>
    </source>
</evidence>
<keyword evidence="1" id="KW-0812">Transmembrane</keyword>
<reference evidence="2" key="1">
    <citation type="journal article" date="2020" name="Nature">
        <title>Giant virus diversity and host interactions through global metagenomics.</title>
        <authorList>
            <person name="Schulz F."/>
            <person name="Roux S."/>
            <person name="Paez-Espino D."/>
            <person name="Jungbluth S."/>
            <person name="Walsh D.A."/>
            <person name="Denef V.J."/>
            <person name="McMahon K.D."/>
            <person name="Konstantinidis K.T."/>
            <person name="Eloe-Fadrosh E.A."/>
            <person name="Kyrpides N.C."/>
            <person name="Woyke T."/>
        </authorList>
    </citation>
    <scope>NUCLEOTIDE SEQUENCE</scope>
    <source>
        <strain evidence="2">GVMAG-M-3300023184-13</strain>
    </source>
</reference>
<dbReference type="AlphaFoldDB" id="A0A6C0HMI5"/>
<feature type="transmembrane region" description="Helical" evidence="1">
    <location>
        <begin position="20"/>
        <end position="40"/>
    </location>
</feature>
<sequence length="364" mass="39988">MVNSKTFFSWYYNSAFNDPITILFIAMLAFVIVYLIYWYMNSQNDKKTNTKGHVKDHVKDQKQLIDSQTKWTWLYATNNSNATILFGIILLLGILIIFMGWYSQKPGVNEAIVISKFQDSASPSPSQKYGDDIISIIPTLPNYQISYKDRDKWIKIMENVEGDSGTVVNSADNLAKSKASQQLSTLYGESDFVSSYDNGGNSTTGSKELKAYNGSIVANYATLDSVGKSLTDSLGGVKTDLGFAVISEILGTSTNTGQQTYDNTQDYRTDIPSDVTGVTTPASNSNCNKQGKYTKTGSPLFLQKDFEGVSNIFAPNIYITNPPLDDAGNPIININFTDNSTLGAPVNTQHTVAPIHTPHVTNCN</sequence>
<evidence type="ECO:0000256" key="1">
    <source>
        <dbReference type="SAM" id="Phobius"/>
    </source>
</evidence>
<keyword evidence="1" id="KW-0472">Membrane</keyword>
<name>A0A6C0HMI5_9ZZZZ</name>
<protein>
    <submittedName>
        <fullName evidence="2">Uncharacterized protein</fullName>
    </submittedName>
</protein>
<organism evidence="2">
    <name type="scientific">viral metagenome</name>
    <dbReference type="NCBI Taxonomy" id="1070528"/>
    <lineage>
        <taxon>unclassified sequences</taxon>
        <taxon>metagenomes</taxon>
        <taxon>organismal metagenomes</taxon>
    </lineage>
</organism>